<accession>A0A453E5P6</accession>
<evidence type="ECO:0000256" key="1">
    <source>
        <dbReference type="SAM" id="MobiDB-lite"/>
    </source>
</evidence>
<sequence length="295" mass="31142">RRRREHVESHLRLRRPDQRLLPPPPASFQEEAQPPGKSRPRRGGDRAVAAGADGDEPVRVRDLRQGVPAGPEPAAAPARPQPPLEAQAAEPQRGGAQEGVRVPGARVRPPRPLPRARRPHRHQEALQPQARREEVEVRQVRQALRRAVRLEGPLQGLRHPRVPMRLRHALLKAGQLHHAQGLLRRAGGGECEGRGCGRGGAAAFSSSVAITNVTNNAPAAATSSSAATSTAVGVGFGHAFESPAQFGVDQRPSANRNAGNAGASGGGIGNAGGANDGLTRDFLGLRAFSHGDILS</sequence>
<protein>
    <submittedName>
        <fullName evidence="2">Uncharacterized protein</fullName>
    </submittedName>
</protein>
<feature type="compositionally biased region" description="Basic and acidic residues" evidence="1">
    <location>
        <begin position="1"/>
        <end position="18"/>
    </location>
</feature>
<reference evidence="2" key="4">
    <citation type="submission" date="2019-03" db="UniProtKB">
        <authorList>
            <consortium name="EnsemblPlants"/>
        </authorList>
    </citation>
    <scope>IDENTIFICATION</scope>
</reference>
<dbReference type="Proteomes" id="UP000015105">
    <property type="component" value="Chromosome 3D"/>
</dbReference>
<feature type="compositionally biased region" description="Low complexity" evidence="1">
    <location>
        <begin position="68"/>
        <end position="92"/>
    </location>
</feature>
<keyword evidence="3" id="KW-1185">Reference proteome</keyword>
<dbReference type="Gramene" id="AET3Gv20230700.5">
    <property type="protein sequence ID" value="AET3Gv20230700.5"/>
    <property type="gene ID" value="AET3Gv20230700"/>
</dbReference>
<name>A0A453E5P6_AEGTS</name>
<feature type="region of interest" description="Disordered" evidence="1">
    <location>
        <begin position="1"/>
        <end position="134"/>
    </location>
</feature>
<proteinExistence type="predicted"/>
<reference evidence="3" key="1">
    <citation type="journal article" date="2014" name="Science">
        <title>Ancient hybridizations among the ancestral genomes of bread wheat.</title>
        <authorList>
            <consortium name="International Wheat Genome Sequencing Consortium,"/>
            <person name="Marcussen T."/>
            <person name="Sandve S.R."/>
            <person name="Heier L."/>
            <person name="Spannagl M."/>
            <person name="Pfeifer M."/>
            <person name="Jakobsen K.S."/>
            <person name="Wulff B.B."/>
            <person name="Steuernagel B."/>
            <person name="Mayer K.F."/>
            <person name="Olsen O.A."/>
        </authorList>
    </citation>
    <scope>NUCLEOTIDE SEQUENCE [LARGE SCALE GENOMIC DNA]</scope>
    <source>
        <strain evidence="3">cv. AL8/78</strain>
    </source>
</reference>
<evidence type="ECO:0000313" key="2">
    <source>
        <dbReference type="EnsemblPlants" id="AET3Gv20230700.5"/>
    </source>
</evidence>
<reference evidence="2" key="5">
    <citation type="journal article" date="2021" name="G3 (Bethesda)">
        <title>Aegilops tauschii genome assembly Aet v5.0 features greater sequence contiguity and improved annotation.</title>
        <authorList>
            <person name="Wang L."/>
            <person name="Zhu T."/>
            <person name="Rodriguez J.C."/>
            <person name="Deal K.R."/>
            <person name="Dubcovsky J."/>
            <person name="McGuire P.E."/>
            <person name="Lux T."/>
            <person name="Spannagl M."/>
            <person name="Mayer K.F.X."/>
            <person name="Baldrich P."/>
            <person name="Meyers B.C."/>
            <person name="Huo N."/>
            <person name="Gu Y.Q."/>
            <person name="Zhou H."/>
            <person name="Devos K.M."/>
            <person name="Bennetzen J.L."/>
            <person name="Unver T."/>
            <person name="Budak H."/>
            <person name="Gulick P.J."/>
            <person name="Galiba G."/>
            <person name="Kalapos B."/>
            <person name="Nelson D.R."/>
            <person name="Li P."/>
            <person name="You F.M."/>
            <person name="Luo M.C."/>
            <person name="Dvorak J."/>
        </authorList>
    </citation>
    <scope>NUCLEOTIDE SEQUENCE [LARGE SCALE GENOMIC DNA]</scope>
    <source>
        <strain evidence="2">cv. AL8/78</strain>
    </source>
</reference>
<dbReference type="EnsemblPlants" id="AET3Gv20230700.5">
    <property type="protein sequence ID" value="AET3Gv20230700.5"/>
    <property type="gene ID" value="AET3Gv20230700"/>
</dbReference>
<reference evidence="3" key="2">
    <citation type="journal article" date="2017" name="Nat. Plants">
        <title>The Aegilops tauschii genome reveals multiple impacts of transposons.</title>
        <authorList>
            <person name="Zhao G."/>
            <person name="Zou C."/>
            <person name="Li K."/>
            <person name="Wang K."/>
            <person name="Li T."/>
            <person name="Gao L."/>
            <person name="Zhang X."/>
            <person name="Wang H."/>
            <person name="Yang Z."/>
            <person name="Liu X."/>
            <person name="Jiang W."/>
            <person name="Mao L."/>
            <person name="Kong X."/>
            <person name="Jiao Y."/>
            <person name="Jia J."/>
        </authorList>
    </citation>
    <scope>NUCLEOTIDE SEQUENCE [LARGE SCALE GENOMIC DNA]</scope>
    <source>
        <strain evidence="3">cv. AL8/78</strain>
    </source>
</reference>
<reference evidence="2" key="3">
    <citation type="journal article" date="2017" name="Nature">
        <title>Genome sequence of the progenitor of the wheat D genome Aegilops tauschii.</title>
        <authorList>
            <person name="Luo M.C."/>
            <person name="Gu Y.Q."/>
            <person name="Puiu D."/>
            <person name="Wang H."/>
            <person name="Twardziok S.O."/>
            <person name="Deal K.R."/>
            <person name="Huo N."/>
            <person name="Zhu T."/>
            <person name="Wang L."/>
            <person name="Wang Y."/>
            <person name="McGuire P.E."/>
            <person name="Liu S."/>
            <person name="Long H."/>
            <person name="Ramasamy R.K."/>
            <person name="Rodriguez J.C."/>
            <person name="Van S.L."/>
            <person name="Yuan L."/>
            <person name="Wang Z."/>
            <person name="Xia Z."/>
            <person name="Xiao L."/>
            <person name="Anderson O.D."/>
            <person name="Ouyang S."/>
            <person name="Liang Y."/>
            <person name="Zimin A.V."/>
            <person name="Pertea G."/>
            <person name="Qi P."/>
            <person name="Bennetzen J.L."/>
            <person name="Dai X."/>
            <person name="Dawson M.W."/>
            <person name="Muller H.G."/>
            <person name="Kugler K."/>
            <person name="Rivarola-Duarte L."/>
            <person name="Spannagl M."/>
            <person name="Mayer K.F.X."/>
            <person name="Lu F.H."/>
            <person name="Bevan M.W."/>
            <person name="Leroy P."/>
            <person name="Li P."/>
            <person name="You F.M."/>
            <person name="Sun Q."/>
            <person name="Liu Z."/>
            <person name="Lyons E."/>
            <person name="Wicker T."/>
            <person name="Salzberg S.L."/>
            <person name="Devos K.M."/>
            <person name="Dvorak J."/>
        </authorList>
    </citation>
    <scope>NUCLEOTIDE SEQUENCE [LARGE SCALE GENOMIC DNA]</scope>
    <source>
        <strain evidence="2">cv. AL8/78</strain>
    </source>
</reference>
<organism evidence="2 3">
    <name type="scientific">Aegilops tauschii subsp. strangulata</name>
    <name type="common">Goatgrass</name>
    <dbReference type="NCBI Taxonomy" id="200361"/>
    <lineage>
        <taxon>Eukaryota</taxon>
        <taxon>Viridiplantae</taxon>
        <taxon>Streptophyta</taxon>
        <taxon>Embryophyta</taxon>
        <taxon>Tracheophyta</taxon>
        <taxon>Spermatophyta</taxon>
        <taxon>Magnoliopsida</taxon>
        <taxon>Liliopsida</taxon>
        <taxon>Poales</taxon>
        <taxon>Poaceae</taxon>
        <taxon>BOP clade</taxon>
        <taxon>Pooideae</taxon>
        <taxon>Triticodae</taxon>
        <taxon>Triticeae</taxon>
        <taxon>Triticinae</taxon>
        <taxon>Aegilops</taxon>
    </lineage>
</organism>
<evidence type="ECO:0000313" key="3">
    <source>
        <dbReference type="Proteomes" id="UP000015105"/>
    </source>
</evidence>
<feature type="region of interest" description="Disordered" evidence="1">
    <location>
        <begin position="247"/>
        <end position="270"/>
    </location>
</feature>
<dbReference type="AlphaFoldDB" id="A0A453E5P6"/>